<organism evidence="4 5">
    <name type="scientific">Aromatoleum petrolei</name>
    <dbReference type="NCBI Taxonomy" id="76116"/>
    <lineage>
        <taxon>Bacteria</taxon>
        <taxon>Pseudomonadati</taxon>
        <taxon>Pseudomonadota</taxon>
        <taxon>Betaproteobacteria</taxon>
        <taxon>Rhodocyclales</taxon>
        <taxon>Rhodocyclaceae</taxon>
        <taxon>Aromatoleum</taxon>
    </lineage>
</organism>
<reference evidence="4 5" key="1">
    <citation type="submission" date="2019-12" db="EMBL/GenBank/DDBJ databases">
        <title>Comparative genomics gives insights into the taxonomy of the Azoarcus-Aromatoleum group and reveals separate origins of nif in the plant-associated Azoarcus and non-plant-associated Aromatoleum sub-groups.</title>
        <authorList>
            <person name="Lafos M."/>
            <person name="Maluk M."/>
            <person name="Batista M."/>
            <person name="Junghare M."/>
            <person name="Carmona M."/>
            <person name="Faoro H."/>
            <person name="Cruz L.M."/>
            <person name="Battistoni F."/>
            <person name="De Souza E."/>
            <person name="Pedrosa F."/>
            <person name="Chen W.-M."/>
            <person name="Poole P.S."/>
            <person name="Dixon R.A."/>
            <person name="James E.K."/>
        </authorList>
    </citation>
    <scope>NUCLEOTIDE SEQUENCE [LARGE SCALE GENOMIC DNA]</scope>
    <source>
        <strain evidence="4 5">ToN1</strain>
    </source>
</reference>
<dbReference type="Pfam" id="PF00497">
    <property type="entry name" value="SBP_bac_3"/>
    <property type="match status" value="1"/>
</dbReference>
<evidence type="ECO:0000259" key="3">
    <source>
        <dbReference type="SMART" id="SM00062"/>
    </source>
</evidence>
<dbReference type="PROSITE" id="PS51257">
    <property type="entry name" value="PROKAR_LIPOPROTEIN"/>
    <property type="match status" value="1"/>
</dbReference>
<evidence type="ECO:0000313" key="4">
    <source>
        <dbReference type="EMBL" id="NMF90089.1"/>
    </source>
</evidence>
<gene>
    <name evidence="4" type="ORF">GPA26_16600</name>
</gene>
<dbReference type="SUPFAM" id="SSF53850">
    <property type="entry name" value="Periplasmic binding protein-like II"/>
    <property type="match status" value="1"/>
</dbReference>
<proteinExistence type="predicted"/>
<keyword evidence="5" id="KW-1185">Reference proteome</keyword>
<feature type="domain" description="Solute-binding protein family 3/N-terminal" evidence="3">
    <location>
        <begin position="42"/>
        <end position="270"/>
    </location>
</feature>
<evidence type="ECO:0000256" key="2">
    <source>
        <dbReference type="SAM" id="SignalP"/>
    </source>
</evidence>
<comment type="caution">
    <text evidence="4">The sequence shown here is derived from an EMBL/GenBank/DDBJ whole genome shotgun (WGS) entry which is preliminary data.</text>
</comment>
<evidence type="ECO:0000256" key="1">
    <source>
        <dbReference type="ARBA" id="ARBA00022729"/>
    </source>
</evidence>
<sequence>MKMISSRRRAMQGAIAFAVMACVPAMGWAEGGSLTDIKKRGQLTVGTEAAYEPYEFVEDGKVVGYGRDILEHMAGKLGVKLVQLNLPFQGLLPGLMSRKFDFVATSVGITEERAKRFAFSAPVGIVHSMLAVKASNGAIAKPEDAVGKTVGTQMGSMAQPMIQDFERELKAKQGKGFAELKLFQGYPDVGVALSNGTLDIGVVPSNVLSVQMRRQPGVFRTIGEVGQPRLLAWVAHPQDPEIRTFINQTLAELRESGKLAELQKKWFGAPLDLPTTGYLPAGAL</sequence>
<feature type="chain" id="PRO_5047150851" evidence="2">
    <location>
        <begin position="22"/>
        <end position="284"/>
    </location>
</feature>
<dbReference type="Proteomes" id="UP000652074">
    <property type="component" value="Unassembled WGS sequence"/>
</dbReference>
<dbReference type="InterPro" id="IPR001638">
    <property type="entry name" value="Solute-binding_3/MltF_N"/>
</dbReference>
<feature type="signal peptide" evidence="2">
    <location>
        <begin position="1"/>
        <end position="21"/>
    </location>
</feature>
<protein>
    <submittedName>
        <fullName evidence="4">Transporter substrate-binding domain-containing protein</fullName>
    </submittedName>
</protein>
<dbReference type="RefSeq" id="WP_169207444.1">
    <property type="nucleotide sequence ID" value="NZ_CP059560.1"/>
</dbReference>
<accession>A0ABX1MVH9</accession>
<dbReference type="EMBL" id="WTVR01000035">
    <property type="protein sequence ID" value="NMF90089.1"/>
    <property type="molecule type" value="Genomic_DNA"/>
</dbReference>
<keyword evidence="1 2" id="KW-0732">Signal</keyword>
<name>A0ABX1MVH9_9RHOO</name>
<dbReference type="Gene3D" id="3.40.190.10">
    <property type="entry name" value="Periplasmic binding protein-like II"/>
    <property type="match status" value="2"/>
</dbReference>
<dbReference type="SMART" id="SM00062">
    <property type="entry name" value="PBPb"/>
    <property type="match status" value="1"/>
</dbReference>
<dbReference type="PANTHER" id="PTHR35936">
    <property type="entry name" value="MEMBRANE-BOUND LYTIC MUREIN TRANSGLYCOSYLASE F"/>
    <property type="match status" value="1"/>
</dbReference>
<evidence type="ECO:0000313" key="5">
    <source>
        <dbReference type="Proteomes" id="UP000652074"/>
    </source>
</evidence>